<dbReference type="Pfam" id="PF10074">
    <property type="entry name" value="RovC_DNA-bd"/>
    <property type="match status" value="1"/>
</dbReference>
<feature type="domain" description="T6SS Transcription factor RovC-like DNA binding" evidence="1">
    <location>
        <begin position="50"/>
        <end position="144"/>
    </location>
</feature>
<evidence type="ECO:0000259" key="1">
    <source>
        <dbReference type="Pfam" id="PF10074"/>
    </source>
</evidence>
<reference evidence="2 3" key="1">
    <citation type="submission" date="2018-06" db="EMBL/GenBank/DDBJ databases">
        <title>Complete Genome Sequence of the Microcystin-Degrading Bacterium Sphingosinicella microcystinivorans Strain B-9.</title>
        <authorList>
            <person name="Jin H."/>
            <person name="Nishizawa T."/>
            <person name="Guo Y."/>
            <person name="Nishizawa A."/>
            <person name="Park H."/>
            <person name="Kato H."/>
            <person name="Tsuji K."/>
            <person name="Harada K."/>
        </authorList>
    </citation>
    <scope>NUCLEOTIDE SEQUENCE [LARGE SCALE GENOMIC DNA]</scope>
    <source>
        <strain evidence="2 3">B9</strain>
    </source>
</reference>
<proteinExistence type="predicted"/>
<sequence length="163" mass="17043">MPFRAVLLRGGAEDRLMLARGGRRVTLGVRGCVHACRIDLVFAVPLAGLRAQALGLRRLAALIAGREARALWPPLPKAARYAAMLSALDARAAGASLRDIAEFLYGARAVAAGWSGRSDHLKSRVRRLVRDAAAMQRGGYRALVARGGGSSKGGGGGGAHHAE</sequence>
<protein>
    <recommendedName>
        <fullName evidence="1">T6SS Transcription factor RovC-like DNA binding domain-containing protein</fullName>
    </recommendedName>
</protein>
<dbReference type="Proteomes" id="UP000275727">
    <property type="component" value="Chromosome"/>
</dbReference>
<dbReference type="AlphaFoldDB" id="A0AAD1D206"/>
<organism evidence="2 3">
    <name type="scientific">Sphingosinicella microcystinivorans</name>
    <dbReference type="NCBI Taxonomy" id="335406"/>
    <lineage>
        <taxon>Bacteria</taxon>
        <taxon>Pseudomonadati</taxon>
        <taxon>Pseudomonadota</taxon>
        <taxon>Alphaproteobacteria</taxon>
        <taxon>Sphingomonadales</taxon>
        <taxon>Sphingosinicellaceae</taxon>
        <taxon>Sphingosinicella</taxon>
    </lineage>
</organism>
<name>A0AAD1D206_SPHMI</name>
<evidence type="ECO:0000313" key="3">
    <source>
        <dbReference type="Proteomes" id="UP000275727"/>
    </source>
</evidence>
<dbReference type="EMBL" id="AP018711">
    <property type="protein sequence ID" value="BBE32391.1"/>
    <property type="molecule type" value="Genomic_DNA"/>
</dbReference>
<dbReference type="InterPro" id="IPR018754">
    <property type="entry name" value="RovC-like_DNA-bd"/>
</dbReference>
<dbReference type="KEGG" id="smic:SmB9_00490"/>
<accession>A0AAD1D206</accession>
<gene>
    <name evidence="2" type="ORF">SmB9_00490</name>
</gene>
<evidence type="ECO:0000313" key="2">
    <source>
        <dbReference type="EMBL" id="BBE32391.1"/>
    </source>
</evidence>